<sequence length="510" mass="57752">MKHWPMAVKIWVVFASLLLCLFLVVALILPYLLKSFFTGQIFGMIRDSQQYFADFRIVTDTEGRVFHITGDDNLTISATPIRPLSSVNLAPKQDGNAGGEATPKQDGNAGGESSSKTSPVTGFTRGPNIGHLVLADGETAFLSKNPDLPEAFLKRLEREAAGQVREVETHSANVEGDTLLYVIFKIGKGSSNALISYAWANYRNEMVGTMFCNLLLLLIALMLLSSLPCIWLARYLSRPLDVIERQVKRMSEGNWHEPFESTRRDEIGRLSRAFDGMRRRLLRQDEAQQSLLQHISHELKTPVMIIRNYAQSIVDGIYPRGSLAGSVDTILQETDRLMERVYELLSLSRLQYVSSREVPNQWFDVGDVLQDAVERLRFRRPELRWDVESPPWRIHGNADQWKVVFENLLDNQIRYANQQISIVPVSADDSRTRAIEIRNDGPQVKASLLDRLFDLYRTGADGRFGLGLAIVRQILNGCGAQIEVFNEETGVVFRLTLPKEDKDDENRVRE</sequence>
<comment type="catalytic activity">
    <reaction evidence="1">
        <text>ATP + protein L-histidine = ADP + protein N-phospho-L-histidine.</text>
        <dbReference type="EC" id="2.7.13.3"/>
    </reaction>
</comment>
<feature type="domain" description="HAMP" evidence="17">
    <location>
        <begin position="234"/>
        <end position="286"/>
    </location>
</feature>
<dbReference type="AlphaFoldDB" id="A0A3P3UAB9"/>
<dbReference type="Gene3D" id="1.10.287.130">
    <property type="match status" value="1"/>
</dbReference>
<dbReference type="SMART" id="SM00387">
    <property type="entry name" value="HATPase_c"/>
    <property type="match status" value="1"/>
</dbReference>
<evidence type="ECO:0000256" key="7">
    <source>
        <dbReference type="ARBA" id="ARBA00022692"/>
    </source>
</evidence>
<evidence type="ECO:0000256" key="8">
    <source>
        <dbReference type="ARBA" id="ARBA00022741"/>
    </source>
</evidence>
<evidence type="ECO:0000256" key="13">
    <source>
        <dbReference type="ARBA" id="ARBA00023136"/>
    </source>
</evidence>
<evidence type="ECO:0000256" key="4">
    <source>
        <dbReference type="ARBA" id="ARBA00022475"/>
    </source>
</evidence>
<gene>
    <name evidence="18" type="ORF">EHV15_33530</name>
</gene>
<dbReference type="SUPFAM" id="SSF47384">
    <property type="entry name" value="Homodimeric domain of signal transducing histidine kinase"/>
    <property type="match status" value="1"/>
</dbReference>
<evidence type="ECO:0000256" key="12">
    <source>
        <dbReference type="ARBA" id="ARBA00023012"/>
    </source>
</evidence>
<dbReference type="PANTHER" id="PTHR45528:SF1">
    <property type="entry name" value="SENSOR HISTIDINE KINASE CPXA"/>
    <property type="match status" value="1"/>
</dbReference>
<evidence type="ECO:0000256" key="10">
    <source>
        <dbReference type="ARBA" id="ARBA00022840"/>
    </source>
</evidence>
<evidence type="ECO:0000256" key="3">
    <source>
        <dbReference type="ARBA" id="ARBA00012438"/>
    </source>
</evidence>
<keyword evidence="19" id="KW-1185">Reference proteome</keyword>
<evidence type="ECO:0000259" key="17">
    <source>
        <dbReference type="PROSITE" id="PS50885"/>
    </source>
</evidence>
<feature type="region of interest" description="Disordered" evidence="14">
    <location>
        <begin position="92"/>
        <end position="124"/>
    </location>
</feature>
<dbReference type="Pfam" id="PF00672">
    <property type="entry name" value="HAMP"/>
    <property type="match status" value="1"/>
</dbReference>
<keyword evidence="8" id="KW-0547">Nucleotide-binding</keyword>
<organism evidence="18 19">
    <name type="scientific">Paenibacillus oralis</name>
    <dbReference type="NCBI Taxonomy" id="2490856"/>
    <lineage>
        <taxon>Bacteria</taxon>
        <taxon>Bacillati</taxon>
        <taxon>Bacillota</taxon>
        <taxon>Bacilli</taxon>
        <taxon>Bacillales</taxon>
        <taxon>Paenibacillaceae</taxon>
        <taxon>Paenibacillus</taxon>
    </lineage>
</organism>
<dbReference type="Pfam" id="PF02518">
    <property type="entry name" value="HATPase_c"/>
    <property type="match status" value="1"/>
</dbReference>
<keyword evidence="5" id="KW-0597">Phosphoprotein</keyword>
<evidence type="ECO:0000313" key="18">
    <source>
        <dbReference type="EMBL" id="RRJ67301.1"/>
    </source>
</evidence>
<protein>
    <recommendedName>
        <fullName evidence="3">histidine kinase</fullName>
        <ecNumber evidence="3">2.7.13.3</ecNumber>
    </recommendedName>
</protein>
<keyword evidence="12" id="KW-0902">Two-component regulatory system</keyword>
<dbReference type="SUPFAM" id="SSF55874">
    <property type="entry name" value="ATPase domain of HSP90 chaperone/DNA topoisomerase II/histidine kinase"/>
    <property type="match status" value="1"/>
</dbReference>
<dbReference type="InterPro" id="IPR003594">
    <property type="entry name" value="HATPase_dom"/>
</dbReference>
<evidence type="ECO:0000313" key="19">
    <source>
        <dbReference type="Proteomes" id="UP000267017"/>
    </source>
</evidence>
<dbReference type="GO" id="GO:0005524">
    <property type="term" value="F:ATP binding"/>
    <property type="evidence" value="ECO:0007669"/>
    <property type="project" value="UniProtKB-KW"/>
</dbReference>
<evidence type="ECO:0000256" key="9">
    <source>
        <dbReference type="ARBA" id="ARBA00022777"/>
    </source>
</evidence>
<keyword evidence="11 15" id="KW-1133">Transmembrane helix</keyword>
<feature type="domain" description="Histidine kinase" evidence="16">
    <location>
        <begin position="294"/>
        <end position="501"/>
    </location>
</feature>
<evidence type="ECO:0000256" key="11">
    <source>
        <dbReference type="ARBA" id="ARBA00022989"/>
    </source>
</evidence>
<evidence type="ECO:0000256" key="1">
    <source>
        <dbReference type="ARBA" id="ARBA00000085"/>
    </source>
</evidence>
<evidence type="ECO:0000256" key="6">
    <source>
        <dbReference type="ARBA" id="ARBA00022679"/>
    </source>
</evidence>
<dbReference type="Pfam" id="PF00512">
    <property type="entry name" value="HisKA"/>
    <property type="match status" value="1"/>
</dbReference>
<dbReference type="InterPro" id="IPR003660">
    <property type="entry name" value="HAMP_dom"/>
</dbReference>
<evidence type="ECO:0000256" key="2">
    <source>
        <dbReference type="ARBA" id="ARBA00004651"/>
    </source>
</evidence>
<dbReference type="InterPro" id="IPR003661">
    <property type="entry name" value="HisK_dim/P_dom"/>
</dbReference>
<dbReference type="PROSITE" id="PS50885">
    <property type="entry name" value="HAMP"/>
    <property type="match status" value="1"/>
</dbReference>
<keyword evidence="4" id="KW-1003">Cell membrane</keyword>
<keyword evidence="7 15" id="KW-0812">Transmembrane</keyword>
<evidence type="ECO:0000256" key="5">
    <source>
        <dbReference type="ARBA" id="ARBA00022553"/>
    </source>
</evidence>
<dbReference type="Gene3D" id="6.10.340.10">
    <property type="match status" value="1"/>
</dbReference>
<dbReference type="Gene3D" id="3.30.565.10">
    <property type="entry name" value="Histidine kinase-like ATPase, C-terminal domain"/>
    <property type="match status" value="1"/>
</dbReference>
<dbReference type="PROSITE" id="PS50109">
    <property type="entry name" value="HIS_KIN"/>
    <property type="match status" value="1"/>
</dbReference>
<dbReference type="InterPro" id="IPR036890">
    <property type="entry name" value="HATPase_C_sf"/>
</dbReference>
<dbReference type="GO" id="GO:0005886">
    <property type="term" value="C:plasma membrane"/>
    <property type="evidence" value="ECO:0007669"/>
    <property type="project" value="UniProtKB-SubCell"/>
</dbReference>
<feature type="transmembrane region" description="Helical" evidence="15">
    <location>
        <begin position="214"/>
        <end position="236"/>
    </location>
</feature>
<dbReference type="EC" id="2.7.13.3" evidence="3"/>
<dbReference type="SMART" id="SM00304">
    <property type="entry name" value="HAMP"/>
    <property type="match status" value="1"/>
</dbReference>
<keyword evidence="9 18" id="KW-0418">Kinase</keyword>
<dbReference type="OrthoDB" id="9780718at2"/>
<dbReference type="Proteomes" id="UP000267017">
    <property type="component" value="Unassembled WGS sequence"/>
</dbReference>
<accession>A0A3P3UAB9</accession>
<comment type="subcellular location">
    <subcellularLocation>
        <location evidence="2">Cell membrane</location>
        <topology evidence="2">Multi-pass membrane protein</topology>
    </subcellularLocation>
</comment>
<reference evidence="18 19" key="1">
    <citation type="submission" date="2018-11" db="EMBL/GenBank/DDBJ databases">
        <title>Genome sequencing of Paenibacillus sp. KCOM 3021 (= ChDC PVNT-B20).</title>
        <authorList>
            <person name="Kook J.-K."/>
            <person name="Park S.-N."/>
            <person name="Lim Y.K."/>
        </authorList>
    </citation>
    <scope>NUCLEOTIDE SEQUENCE [LARGE SCALE GENOMIC DNA]</scope>
    <source>
        <strain evidence="18 19">KCOM 3021</strain>
    </source>
</reference>
<dbReference type="InterPro" id="IPR036097">
    <property type="entry name" value="HisK_dim/P_sf"/>
</dbReference>
<dbReference type="SUPFAM" id="SSF158472">
    <property type="entry name" value="HAMP domain-like"/>
    <property type="match status" value="1"/>
</dbReference>
<feature type="compositionally biased region" description="Polar residues" evidence="14">
    <location>
        <begin position="111"/>
        <end position="121"/>
    </location>
</feature>
<dbReference type="PANTHER" id="PTHR45528">
    <property type="entry name" value="SENSOR HISTIDINE KINASE CPXA"/>
    <property type="match status" value="1"/>
</dbReference>
<dbReference type="InterPro" id="IPR005467">
    <property type="entry name" value="His_kinase_dom"/>
</dbReference>
<dbReference type="CDD" id="cd00082">
    <property type="entry name" value="HisKA"/>
    <property type="match status" value="1"/>
</dbReference>
<evidence type="ECO:0000256" key="15">
    <source>
        <dbReference type="SAM" id="Phobius"/>
    </source>
</evidence>
<keyword evidence="6" id="KW-0808">Transferase</keyword>
<dbReference type="SMART" id="SM00388">
    <property type="entry name" value="HisKA"/>
    <property type="match status" value="1"/>
</dbReference>
<proteinExistence type="predicted"/>
<evidence type="ECO:0000256" key="14">
    <source>
        <dbReference type="SAM" id="MobiDB-lite"/>
    </source>
</evidence>
<dbReference type="EMBL" id="RRCN01000001">
    <property type="protein sequence ID" value="RRJ67301.1"/>
    <property type="molecule type" value="Genomic_DNA"/>
</dbReference>
<dbReference type="CDD" id="cd06225">
    <property type="entry name" value="HAMP"/>
    <property type="match status" value="1"/>
</dbReference>
<keyword evidence="10" id="KW-0067">ATP-binding</keyword>
<keyword evidence="13 15" id="KW-0472">Membrane</keyword>
<dbReference type="InterPro" id="IPR050398">
    <property type="entry name" value="HssS/ArlS-like"/>
</dbReference>
<comment type="caution">
    <text evidence="18">The sequence shown here is derived from an EMBL/GenBank/DDBJ whole genome shotgun (WGS) entry which is preliminary data.</text>
</comment>
<dbReference type="GO" id="GO:0000155">
    <property type="term" value="F:phosphorelay sensor kinase activity"/>
    <property type="evidence" value="ECO:0007669"/>
    <property type="project" value="InterPro"/>
</dbReference>
<evidence type="ECO:0000259" key="16">
    <source>
        <dbReference type="PROSITE" id="PS50109"/>
    </source>
</evidence>
<dbReference type="RefSeq" id="WP_128635080.1">
    <property type="nucleotide sequence ID" value="NZ_RRCN01000001.1"/>
</dbReference>
<name>A0A3P3UAB9_9BACL</name>